<evidence type="ECO:0000313" key="3">
    <source>
        <dbReference type="Proteomes" id="UP000320338"/>
    </source>
</evidence>
<evidence type="ECO:0000259" key="1">
    <source>
        <dbReference type="Pfam" id="PF01636"/>
    </source>
</evidence>
<dbReference type="Pfam" id="PF01636">
    <property type="entry name" value="APH"/>
    <property type="match status" value="1"/>
</dbReference>
<accession>A0A4Y3WV88</accession>
<name>A0A4Y3WV88_9PSEU</name>
<organism evidence="2 3">
    <name type="scientific">Pseudonocardia hydrocarbonoxydans</name>
    <dbReference type="NCBI Taxonomy" id="76726"/>
    <lineage>
        <taxon>Bacteria</taxon>
        <taxon>Bacillati</taxon>
        <taxon>Actinomycetota</taxon>
        <taxon>Actinomycetes</taxon>
        <taxon>Pseudonocardiales</taxon>
        <taxon>Pseudonocardiaceae</taxon>
        <taxon>Pseudonocardia</taxon>
    </lineage>
</organism>
<evidence type="ECO:0000313" key="2">
    <source>
        <dbReference type="EMBL" id="GEC22795.1"/>
    </source>
</evidence>
<dbReference type="PANTHER" id="PTHR21310">
    <property type="entry name" value="AMINOGLYCOSIDE PHOSPHOTRANSFERASE-RELATED-RELATED"/>
    <property type="match status" value="1"/>
</dbReference>
<dbReference type="RefSeq" id="WP_141282610.1">
    <property type="nucleotide sequence ID" value="NZ_BAAARZ010000076.1"/>
</dbReference>
<comment type="caution">
    <text evidence="2">The sequence shown here is derived from an EMBL/GenBank/DDBJ whole genome shotgun (WGS) entry which is preliminary data.</text>
</comment>
<protein>
    <recommendedName>
        <fullName evidence="1">Aminoglycoside phosphotransferase domain-containing protein</fullName>
    </recommendedName>
</protein>
<sequence>MAELATSSSEALTEATARRALARACQQVGLPHGDAELIRIGSNAVFRVDAATIARVAPSLAHRDNAQKQIDVARWLRNIDYPATRALEVEQPVDADGRVVTFWESIAPETRYAPIRDVARLTRRLHDLDVPPTLALPPLQPFGTSGEPFPDFAAIPKADAQFLRVRLEWARSRFPLLPFALPAGVVHGDANVGNVLIDDGGCAVLIDLDSFSTGPREWDLVQTALFYDRLGWHTSGEYTEFVDVYGYDLMSWSAYGELADMREIAMTAWLCRKADDSAGAAAEGRKRIEAIRTGSSRRDWGAY</sequence>
<dbReference type="SUPFAM" id="SSF56112">
    <property type="entry name" value="Protein kinase-like (PK-like)"/>
    <property type="match status" value="1"/>
</dbReference>
<dbReference type="OrthoDB" id="3723194at2"/>
<proteinExistence type="predicted"/>
<dbReference type="InterPro" id="IPR002575">
    <property type="entry name" value="Aminoglycoside_PTrfase"/>
</dbReference>
<dbReference type="AlphaFoldDB" id="A0A4Y3WV88"/>
<gene>
    <name evidence="2" type="ORF">PHY01_50780</name>
</gene>
<reference evidence="2 3" key="1">
    <citation type="submission" date="2019-06" db="EMBL/GenBank/DDBJ databases">
        <title>Whole genome shotgun sequence of Pseudonocardia hydrocarbonoxydans NBRC 14498.</title>
        <authorList>
            <person name="Hosoyama A."/>
            <person name="Uohara A."/>
            <person name="Ohji S."/>
            <person name="Ichikawa N."/>
        </authorList>
    </citation>
    <scope>NUCLEOTIDE SEQUENCE [LARGE SCALE GENOMIC DNA]</scope>
    <source>
        <strain evidence="2 3">NBRC 14498</strain>
    </source>
</reference>
<dbReference type="PANTHER" id="PTHR21310:SF40">
    <property type="entry name" value="AMINOGLYCOSIDE PHOSPHOTRANSFERASE DOMAIN-CONTAINING PROTEIN-RELATED"/>
    <property type="match status" value="1"/>
</dbReference>
<dbReference type="InterPro" id="IPR051678">
    <property type="entry name" value="AGP_Transferase"/>
</dbReference>
<feature type="domain" description="Aminoglycoside phosphotransferase" evidence="1">
    <location>
        <begin position="42"/>
        <end position="228"/>
    </location>
</feature>
<keyword evidence="3" id="KW-1185">Reference proteome</keyword>
<dbReference type="Gene3D" id="3.90.1200.10">
    <property type="match status" value="1"/>
</dbReference>
<dbReference type="Proteomes" id="UP000320338">
    <property type="component" value="Unassembled WGS sequence"/>
</dbReference>
<dbReference type="InterPro" id="IPR011009">
    <property type="entry name" value="Kinase-like_dom_sf"/>
</dbReference>
<dbReference type="EMBL" id="BJNG01000057">
    <property type="protein sequence ID" value="GEC22795.1"/>
    <property type="molecule type" value="Genomic_DNA"/>
</dbReference>